<gene>
    <name evidence="4" type="ORF">ACFQHR_02165</name>
</gene>
<evidence type="ECO:0000256" key="1">
    <source>
        <dbReference type="ARBA" id="ARBA00022723"/>
    </source>
</evidence>
<dbReference type="InterPro" id="IPR001763">
    <property type="entry name" value="Rhodanese-like_dom"/>
</dbReference>
<dbReference type="Gene3D" id="3.40.250.10">
    <property type="entry name" value="Rhodanese-like domain"/>
    <property type="match status" value="2"/>
</dbReference>
<sequence length="445" mass="49502">MKIHQFEDKGLAHFSYTIMSDAEIVVIDPARDPRQYEEFAMMHDAKIVAIIETHPHADFVSGHLELSQAKQTPIYVSAQVEAKYKHTPFDQGDEIKVGKVTLRALNTPGHSPDSISVLLLDEDGKENAVFTGDSLLIGDVGRPDLREDPDDVNTSREALARQMYHTTREVLMKLPDHVVVYPAHGAGSLCSKSSSDAKSSTIGDEKRSNPSLQPMTEDDFVAWLTKDQPFVPKYFARTVQLNREGSPEKFDSLVKKVPKLAPDHPLEDKYVVIDARPQEQFKQGHLEGSFNIQEGAKFETWLGTILEPEEKFYLLAEGEETIDTLIARSASIGYDQNIVGAFSELPTPTKQEPTLDLASFRANPDDFTIVDIRNANEVRDKQIFAHAINIPLPELRERVPEIPLDKPIVVHCASGYRSAAGASIISVTVQEVPVYDLSEAVKTFG</sequence>
<evidence type="ECO:0000313" key="5">
    <source>
        <dbReference type="Proteomes" id="UP001596405"/>
    </source>
</evidence>
<dbReference type="SMART" id="SM00450">
    <property type="entry name" value="RHOD"/>
    <property type="match status" value="1"/>
</dbReference>
<feature type="domain" description="Rhodanese" evidence="3">
    <location>
        <begin position="266"/>
        <end position="315"/>
    </location>
</feature>
<dbReference type="RefSeq" id="WP_066620251.1">
    <property type="nucleotide sequence ID" value="NZ_JBHSYQ010000003.1"/>
</dbReference>
<accession>A0ABW2DI33</accession>
<dbReference type="Gene3D" id="3.60.15.10">
    <property type="entry name" value="Ribonuclease Z/Hydroxyacylglutathione hydrolase-like"/>
    <property type="match status" value="1"/>
</dbReference>
<proteinExistence type="predicted"/>
<dbReference type="InterPro" id="IPR036866">
    <property type="entry name" value="RibonucZ/Hydroxyglut_hydro"/>
</dbReference>
<reference evidence="5" key="1">
    <citation type="journal article" date="2019" name="Int. J. Syst. Evol. Microbiol.">
        <title>The Global Catalogue of Microorganisms (GCM) 10K type strain sequencing project: providing services to taxonomists for standard genome sequencing and annotation.</title>
        <authorList>
            <consortium name="The Broad Institute Genomics Platform"/>
            <consortium name="The Broad Institute Genome Sequencing Center for Infectious Disease"/>
            <person name="Wu L."/>
            <person name="Ma J."/>
        </authorList>
    </citation>
    <scope>NUCLEOTIDE SEQUENCE [LARGE SCALE GENOMIC DNA]</scope>
    <source>
        <strain evidence="5">CGMCC 4.7393</strain>
    </source>
</reference>
<dbReference type="SUPFAM" id="SSF56281">
    <property type="entry name" value="Metallo-hydrolase/oxidoreductase"/>
    <property type="match status" value="1"/>
</dbReference>
<evidence type="ECO:0000259" key="3">
    <source>
        <dbReference type="PROSITE" id="PS50206"/>
    </source>
</evidence>
<dbReference type="SUPFAM" id="SSF52821">
    <property type="entry name" value="Rhodanese/Cell cycle control phosphatase"/>
    <property type="match status" value="2"/>
</dbReference>
<protein>
    <submittedName>
        <fullName evidence="4">Rhodanese-like domain-containing protein</fullName>
    </submittedName>
</protein>
<dbReference type="InterPro" id="IPR051682">
    <property type="entry name" value="Mito_Persulfide_Diox"/>
</dbReference>
<dbReference type="InterPro" id="IPR001279">
    <property type="entry name" value="Metallo-B-lactamas"/>
</dbReference>
<comment type="caution">
    <text evidence="4">The sequence shown here is derived from an EMBL/GenBank/DDBJ whole genome shotgun (WGS) entry which is preliminary data.</text>
</comment>
<organism evidence="4 5">
    <name type="scientific">Rufibacter roseus</name>
    <dbReference type="NCBI Taxonomy" id="1567108"/>
    <lineage>
        <taxon>Bacteria</taxon>
        <taxon>Pseudomonadati</taxon>
        <taxon>Bacteroidota</taxon>
        <taxon>Cytophagia</taxon>
        <taxon>Cytophagales</taxon>
        <taxon>Hymenobacteraceae</taxon>
        <taxon>Rufibacter</taxon>
    </lineage>
</organism>
<dbReference type="PROSITE" id="PS50206">
    <property type="entry name" value="RHODANESE_3"/>
    <property type="match status" value="2"/>
</dbReference>
<evidence type="ECO:0000313" key="4">
    <source>
        <dbReference type="EMBL" id="MFC6996406.1"/>
    </source>
</evidence>
<dbReference type="PANTHER" id="PTHR43084:SF1">
    <property type="entry name" value="PERSULFIDE DIOXYGENASE ETHE1, MITOCHONDRIAL"/>
    <property type="match status" value="1"/>
</dbReference>
<dbReference type="EMBL" id="JBHSYQ010000003">
    <property type="protein sequence ID" value="MFC6996406.1"/>
    <property type="molecule type" value="Genomic_DNA"/>
</dbReference>
<dbReference type="Pfam" id="PF00753">
    <property type="entry name" value="Lactamase_B"/>
    <property type="match status" value="1"/>
</dbReference>
<keyword evidence="5" id="KW-1185">Reference proteome</keyword>
<dbReference type="InterPro" id="IPR044528">
    <property type="entry name" value="POD-like_MBL-fold"/>
</dbReference>
<evidence type="ECO:0000256" key="2">
    <source>
        <dbReference type="SAM" id="MobiDB-lite"/>
    </source>
</evidence>
<feature type="region of interest" description="Disordered" evidence="2">
    <location>
        <begin position="188"/>
        <end position="214"/>
    </location>
</feature>
<dbReference type="Proteomes" id="UP001596405">
    <property type="component" value="Unassembled WGS sequence"/>
</dbReference>
<feature type="domain" description="Rhodanese" evidence="3">
    <location>
        <begin position="363"/>
        <end position="424"/>
    </location>
</feature>
<dbReference type="PANTHER" id="PTHR43084">
    <property type="entry name" value="PERSULFIDE DIOXYGENASE ETHE1"/>
    <property type="match status" value="1"/>
</dbReference>
<feature type="compositionally biased region" description="Low complexity" evidence="2">
    <location>
        <begin position="188"/>
        <end position="200"/>
    </location>
</feature>
<keyword evidence="1" id="KW-0479">Metal-binding</keyword>
<dbReference type="InterPro" id="IPR036873">
    <property type="entry name" value="Rhodanese-like_dom_sf"/>
</dbReference>
<dbReference type="Pfam" id="PF00581">
    <property type="entry name" value="Rhodanese"/>
    <property type="match status" value="2"/>
</dbReference>
<dbReference type="CDD" id="cd07724">
    <property type="entry name" value="POD-like_MBL-fold"/>
    <property type="match status" value="1"/>
</dbReference>
<name>A0ABW2DI33_9BACT</name>
<dbReference type="SMART" id="SM00849">
    <property type="entry name" value="Lactamase_B"/>
    <property type="match status" value="1"/>
</dbReference>